<dbReference type="SUPFAM" id="SSF55874">
    <property type="entry name" value="ATPase domain of HSP90 chaperone/DNA topoisomerase II/histidine kinase"/>
    <property type="match status" value="1"/>
</dbReference>
<keyword evidence="4" id="KW-1003">Cell membrane</keyword>
<evidence type="ECO:0000256" key="7">
    <source>
        <dbReference type="ARBA" id="ARBA00022741"/>
    </source>
</evidence>
<comment type="caution">
    <text evidence="16">The sequence shown here is derived from an EMBL/GenBank/DDBJ whole genome shotgun (WGS) entry which is preliminary data.</text>
</comment>
<keyword evidence="6" id="KW-0812">Transmembrane</keyword>
<dbReference type="PANTHER" id="PTHR45339:SF1">
    <property type="entry name" value="HYBRID SIGNAL TRANSDUCTION HISTIDINE KINASE J"/>
    <property type="match status" value="1"/>
</dbReference>
<dbReference type="Gene3D" id="1.10.287.130">
    <property type="match status" value="1"/>
</dbReference>
<dbReference type="Pfam" id="PF08448">
    <property type="entry name" value="PAS_4"/>
    <property type="match status" value="3"/>
</dbReference>
<sequence length="1162" mass="129449">MPVTIEELQRALAQSWQRNEELATALGHATAAAEAATRRLSQFTDRLPEGMLVINPDGTVNAVNQLYFNLYGLHSENAQMWLGRAGSDLMRLFSEQAADPALFLARAAEHIQPGADPVYEELIPLRDGRMLARNVIAMRPEDGQSGTLLLCVRDVTERVALEKQLRWIATIPAQNPNPILRISLTGEVLFANPSAAALREAYDTAPADELRTSLLRSVQQAIENGAVLRQELAWQRQLFLLTVAPYAADGYANLYLTDITAVRHAEQERDAQRSFYEHVLDALPVEVVVLDEQQRYVYANPQAVPDADARQWLTGRTLPEYCETFGYDMALAEHRHKMFVRANAGERINAWEDATSTGTDTKHHLRCFTPLANPTGFRFMLGYGLDITERRLAERRLDEQREFYETILNQLPGDVAVFDPEHRYQFVNPAAVRNPVMREWLIGKTDFDYCAFRGRPDDEARGRRNRFRQAVAEARGVTWEETTRDAAGRVGYVLRHLQPVFDGNGTLLMVIGYGADITQRRLDEEKLRVSEARLREQQQFTDLILDTTPSLIYVRDAQANYVFENRAMRELQAQSRHGQANELPANSPEAQEASNYAQTDAQILAGEPEVSLENSMSLFTGEVRWFHTIKRPLRRHDGTLHVLGVSTDITETRRAREAAEAALKTRENFLANMSHEIRTPMNGVLGMANLLAKTSLNSEQRHRLEVIQHSGQHLLAVLNDVLDLAKINSGKMELEQVSFNLSESTERVVQSQMEQARQKGLQMVFEPLNATCENCQVLGDPHRINQVLLNLVSNAIKFTASGTVTIASRQLAQTADDLTVEFRVTDTGMGIPADKQEHVFNDFVQAYADTTRQFGGTGLGLSICRALVEQMGGSLTLESVLGQGSTFRFQLTLPKAARTEPAAFENAPDYNTNELQGVRVLLVEDNEINRDVARQLLEEWGVAVDEAVDGESGVARFAERPYDLVLMDIQMPGMSGLEATLHLRRYPDAARAATPILALTANAFRADSERYLAAGMDACLAKPFVENELYQVMVGLLRKPGLAYDLAPLRELSRGREVFVHKIVRSFLANIPGSLAEIEAAAALPDWTEVAQLVHHIKPNLLAVHVQGVEPPLAQLERLRQGPVTPADAPVLHTAVARLLTAVRAALVQLPAELPPAAEPAV</sequence>
<evidence type="ECO:0000256" key="5">
    <source>
        <dbReference type="ARBA" id="ARBA00022553"/>
    </source>
</evidence>
<dbReference type="SMART" id="SM00086">
    <property type="entry name" value="PAC"/>
    <property type="match status" value="2"/>
</dbReference>
<dbReference type="InterPro" id="IPR001789">
    <property type="entry name" value="Sig_transdc_resp-reg_receiver"/>
</dbReference>
<keyword evidence="7" id="KW-0547">Nucleotide-binding</keyword>
<dbReference type="RefSeq" id="WP_345222399.1">
    <property type="nucleotide sequence ID" value="NZ_BAABHA010000002.1"/>
</dbReference>
<dbReference type="CDD" id="cd16922">
    <property type="entry name" value="HATPase_EvgS-ArcB-TorS-like"/>
    <property type="match status" value="1"/>
</dbReference>
<proteinExistence type="predicted"/>
<dbReference type="SMART" id="SM00448">
    <property type="entry name" value="REC"/>
    <property type="match status" value="1"/>
</dbReference>
<dbReference type="SMART" id="SM00091">
    <property type="entry name" value="PAS"/>
    <property type="match status" value="4"/>
</dbReference>
<dbReference type="SUPFAM" id="SSF52172">
    <property type="entry name" value="CheY-like"/>
    <property type="match status" value="1"/>
</dbReference>
<dbReference type="SUPFAM" id="SSF47384">
    <property type="entry name" value="Homodimeric domain of signal transducing histidine kinase"/>
    <property type="match status" value="1"/>
</dbReference>
<dbReference type="PROSITE" id="PS50113">
    <property type="entry name" value="PAC"/>
    <property type="match status" value="2"/>
</dbReference>
<evidence type="ECO:0000256" key="6">
    <source>
        <dbReference type="ARBA" id="ARBA00022692"/>
    </source>
</evidence>
<dbReference type="PROSITE" id="PS50109">
    <property type="entry name" value="HIS_KIN"/>
    <property type="match status" value="1"/>
</dbReference>
<evidence type="ECO:0000256" key="8">
    <source>
        <dbReference type="ARBA" id="ARBA00022840"/>
    </source>
</evidence>
<comment type="catalytic activity">
    <reaction evidence="1">
        <text>ATP + protein L-histidine = ADP + protein N-phospho-L-histidine.</text>
        <dbReference type="EC" id="2.7.13.3"/>
    </reaction>
</comment>
<evidence type="ECO:0000256" key="9">
    <source>
        <dbReference type="ARBA" id="ARBA00022989"/>
    </source>
</evidence>
<dbReference type="CDD" id="cd00130">
    <property type="entry name" value="PAS"/>
    <property type="match status" value="2"/>
</dbReference>
<evidence type="ECO:0000256" key="11">
    <source>
        <dbReference type="ARBA" id="ARBA00023136"/>
    </source>
</evidence>
<dbReference type="PROSITE" id="PS50110">
    <property type="entry name" value="RESPONSE_REGULATORY"/>
    <property type="match status" value="1"/>
</dbReference>
<dbReference type="CDD" id="cd17546">
    <property type="entry name" value="REC_hyHK_CKI1_RcsC-like"/>
    <property type="match status" value="1"/>
</dbReference>
<evidence type="ECO:0000256" key="1">
    <source>
        <dbReference type="ARBA" id="ARBA00000085"/>
    </source>
</evidence>
<feature type="domain" description="PAC" evidence="15">
    <location>
        <begin position="606"/>
        <end position="661"/>
    </location>
</feature>
<feature type="domain" description="Response regulatory" evidence="14">
    <location>
        <begin position="919"/>
        <end position="1037"/>
    </location>
</feature>
<feature type="domain" description="Histidine kinase" evidence="13">
    <location>
        <begin position="672"/>
        <end position="895"/>
    </location>
</feature>
<dbReference type="InterPro" id="IPR000014">
    <property type="entry name" value="PAS"/>
</dbReference>
<dbReference type="SMART" id="SM00387">
    <property type="entry name" value="HATPase_c"/>
    <property type="match status" value="1"/>
</dbReference>
<keyword evidence="5 12" id="KW-0597">Phosphoprotein</keyword>
<protein>
    <recommendedName>
        <fullName evidence="3">histidine kinase</fullName>
        <ecNumber evidence="3">2.7.13.3</ecNumber>
    </recommendedName>
</protein>
<keyword evidence="8" id="KW-0067">ATP-binding</keyword>
<dbReference type="EMBL" id="BAABHA010000002">
    <property type="protein sequence ID" value="GAA4377550.1"/>
    <property type="molecule type" value="Genomic_DNA"/>
</dbReference>
<evidence type="ECO:0000256" key="10">
    <source>
        <dbReference type="ARBA" id="ARBA00023012"/>
    </source>
</evidence>
<organism evidence="16 17">
    <name type="scientific">Hymenobacter koreensis</name>
    <dbReference type="NCBI Taxonomy" id="1084523"/>
    <lineage>
        <taxon>Bacteria</taxon>
        <taxon>Pseudomonadati</taxon>
        <taxon>Bacteroidota</taxon>
        <taxon>Cytophagia</taxon>
        <taxon>Cytophagales</taxon>
        <taxon>Hymenobacteraceae</taxon>
        <taxon>Hymenobacter</taxon>
    </lineage>
</organism>
<evidence type="ECO:0000259" key="13">
    <source>
        <dbReference type="PROSITE" id="PS50109"/>
    </source>
</evidence>
<evidence type="ECO:0000313" key="17">
    <source>
        <dbReference type="Proteomes" id="UP001500454"/>
    </source>
</evidence>
<dbReference type="SUPFAM" id="SSF55785">
    <property type="entry name" value="PYP-like sensor domain (PAS domain)"/>
    <property type="match status" value="4"/>
</dbReference>
<evidence type="ECO:0000259" key="15">
    <source>
        <dbReference type="PROSITE" id="PS50113"/>
    </source>
</evidence>
<dbReference type="Gene3D" id="3.30.565.10">
    <property type="entry name" value="Histidine kinase-like ATPase, C-terminal domain"/>
    <property type="match status" value="1"/>
</dbReference>
<evidence type="ECO:0000256" key="4">
    <source>
        <dbReference type="ARBA" id="ARBA00022475"/>
    </source>
</evidence>
<dbReference type="SUPFAM" id="SSF47226">
    <property type="entry name" value="Histidine-containing phosphotransfer domain, HPT domain"/>
    <property type="match status" value="1"/>
</dbReference>
<dbReference type="InterPro" id="IPR003661">
    <property type="entry name" value="HisK_dim/P_dom"/>
</dbReference>
<reference evidence="17" key="1">
    <citation type="journal article" date="2019" name="Int. J. Syst. Evol. Microbiol.">
        <title>The Global Catalogue of Microorganisms (GCM) 10K type strain sequencing project: providing services to taxonomists for standard genome sequencing and annotation.</title>
        <authorList>
            <consortium name="The Broad Institute Genomics Platform"/>
            <consortium name="The Broad Institute Genome Sequencing Center for Infectious Disease"/>
            <person name="Wu L."/>
            <person name="Ma J."/>
        </authorList>
    </citation>
    <scope>NUCLEOTIDE SEQUENCE [LARGE SCALE GENOMIC DNA]</scope>
    <source>
        <strain evidence="17">JCM 17924</strain>
    </source>
</reference>
<keyword evidence="17" id="KW-1185">Reference proteome</keyword>
<dbReference type="InterPro" id="IPR036890">
    <property type="entry name" value="HATPase_C_sf"/>
</dbReference>
<evidence type="ECO:0000256" key="3">
    <source>
        <dbReference type="ARBA" id="ARBA00012438"/>
    </source>
</evidence>
<dbReference type="InterPro" id="IPR001610">
    <property type="entry name" value="PAC"/>
</dbReference>
<keyword evidence="9" id="KW-1133">Transmembrane helix</keyword>
<dbReference type="InterPro" id="IPR005467">
    <property type="entry name" value="His_kinase_dom"/>
</dbReference>
<dbReference type="InterPro" id="IPR000700">
    <property type="entry name" value="PAS-assoc_C"/>
</dbReference>
<dbReference type="CDD" id="cd00082">
    <property type="entry name" value="HisKA"/>
    <property type="match status" value="1"/>
</dbReference>
<evidence type="ECO:0000256" key="12">
    <source>
        <dbReference type="PROSITE-ProRule" id="PRU00169"/>
    </source>
</evidence>
<dbReference type="InterPro" id="IPR036097">
    <property type="entry name" value="HisK_dim/P_sf"/>
</dbReference>
<dbReference type="Proteomes" id="UP001500454">
    <property type="component" value="Unassembled WGS sequence"/>
</dbReference>
<feature type="domain" description="PAC" evidence="15">
    <location>
        <begin position="477"/>
        <end position="529"/>
    </location>
</feature>
<dbReference type="InterPro" id="IPR004358">
    <property type="entry name" value="Sig_transdc_His_kin-like_C"/>
</dbReference>
<evidence type="ECO:0000313" key="16">
    <source>
        <dbReference type="EMBL" id="GAA4377550.1"/>
    </source>
</evidence>
<keyword evidence="11" id="KW-0472">Membrane</keyword>
<dbReference type="PANTHER" id="PTHR45339">
    <property type="entry name" value="HYBRID SIGNAL TRANSDUCTION HISTIDINE KINASE J"/>
    <property type="match status" value="1"/>
</dbReference>
<dbReference type="InterPro" id="IPR036641">
    <property type="entry name" value="HPT_dom_sf"/>
</dbReference>
<evidence type="ECO:0000256" key="2">
    <source>
        <dbReference type="ARBA" id="ARBA00004651"/>
    </source>
</evidence>
<keyword evidence="10" id="KW-0902">Two-component regulatory system</keyword>
<dbReference type="Pfam" id="PF02518">
    <property type="entry name" value="HATPase_c"/>
    <property type="match status" value="1"/>
</dbReference>
<dbReference type="InterPro" id="IPR013656">
    <property type="entry name" value="PAS_4"/>
</dbReference>
<dbReference type="InterPro" id="IPR011006">
    <property type="entry name" value="CheY-like_superfamily"/>
</dbReference>
<dbReference type="Gene3D" id="3.30.450.20">
    <property type="entry name" value="PAS domain"/>
    <property type="match status" value="4"/>
</dbReference>
<comment type="subcellular location">
    <subcellularLocation>
        <location evidence="2">Cell membrane</location>
        <topology evidence="2">Multi-pass membrane protein</topology>
    </subcellularLocation>
</comment>
<gene>
    <name evidence="16" type="ORF">GCM10023186_12800</name>
</gene>
<dbReference type="InterPro" id="IPR003594">
    <property type="entry name" value="HATPase_dom"/>
</dbReference>
<dbReference type="NCBIfam" id="TIGR00229">
    <property type="entry name" value="sensory_box"/>
    <property type="match status" value="1"/>
</dbReference>
<dbReference type="PRINTS" id="PR00344">
    <property type="entry name" value="BCTRLSENSOR"/>
</dbReference>
<dbReference type="Gene3D" id="3.40.50.2300">
    <property type="match status" value="1"/>
</dbReference>
<dbReference type="Pfam" id="PF00512">
    <property type="entry name" value="HisKA"/>
    <property type="match status" value="1"/>
</dbReference>
<feature type="modified residue" description="4-aspartylphosphate" evidence="12">
    <location>
        <position position="968"/>
    </location>
</feature>
<evidence type="ECO:0000259" key="14">
    <source>
        <dbReference type="PROSITE" id="PS50110"/>
    </source>
</evidence>
<dbReference type="EC" id="2.7.13.3" evidence="3"/>
<dbReference type="InterPro" id="IPR035965">
    <property type="entry name" value="PAS-like_dom_sf"/>
</dbReference>
<accession>A0ABP8IXQ1</accession>
<dbReference type="Gene3D" id="1.20.120.160">
    <property type="entry name" value="HPT domain"/>
    <property type="match status" value="1"/>
</dbReference>
<dbReference type="Pfam" id="PF00072">
    <property type="entry name" value="Response_reg"/>
    <property type="match status" value="1"/>
</dbReference>
<name>A0ABP8IXQ1_9BACT</name>
<dbReference type="SMART" id="SM00388">
    <property type="entry name" value="HisKA"/>
    <property type="match status" value="1"/>
</dbReference>